<evidence type="ECO:0000313" key="3">
    <source>
        <dbReference type="Proteomes" id="UP000827284"/>
    </source>
</evidence>
<feature type="compositionally biased region" description="Basic and acidic residues" evidence="1">
    <location>
        <begin position="593"/>
        <end position="605"/>
    </location>
</feature>
<feature type="region of interest" description="Disordered" evidence="1">
    <location>
        <begin position="305"/>
        <end position="327"/>
    </location>
</feature>
<dbReference type="OrthoDB" id="18412at2759"/>
<feature type="region of interest" description="Disordered" evidence="1">
    <location>
        <begin position="576"/>
        <end position="605"/>
    </location>
</feature>
<organism evidence="2 3">
    <name type="scientific">Entomortierella parvispora</name>
    <dbReference type="NCBI Taxonomy" id="205924"/>
    <lineage>
        <taxon>Eukaryota</taxon>
        <taxon>Fungi</taxon>
        <taxon>Fungi incertae sedis</taxon>
        <taxon>Mucoromycota</taxon>
        <taxon>Mortierellomycotina</taxon>
        <taxon>Mortierellomycetes</taxon>
        <taxon>Mortierellales</taxon>
        <taxon>Mortierellaceae</taxon>
        <taxon>Entomortierella</taxon>
    </lineage>
</organism>
<feature type="region of interest" description="Disordered" evidence="1">
    <location>
        <begin position="51"/>
        <end position="105"/>
    </location>
</feature>
<gene>
    <name evidence="2" type="ORF">EMPS_09596</name>
</gene>
<name>A0A9P3HJ48_9FUNG</name>
<dbReference type="Proteomes" id="UP000827284">
    <property type="component" value="Unassembled WGS sequence"/>
</dbReference>
<evidence type="ECO:0000256" key="1">
    <source>
        <dbReference type="SAM" id="MobiDB-lite"/>
    </source>
</evidence>
<comment type="caution">
    <text evidence="2">The sequence shown here is derived from an EMBL/GenBank/DDBJ whole genome shotgun (WGS) entry which is preliminary data.</text>
</comment>
<sequence>MSELQSNPGATSNDRKQMLGILDRFEREAVDQEQLLNMTEDEILQHHILQQQQYQKVGGGGSSSNGTGSESGVQTPGAKSVPRKLTPKERDELIQKAIEQEQLDNKNLSGSITELDKDAAIVEEEIEQALEQEYQDFVNRFAGVDLDQESFDSIWARLNPEEQQEFRERFMISGKPEEDSDVESNVGEKQTSDNNNASDDDEEEQNARLLMKEMEDVMQRGQQGRQGNGSDPSNAILADLDMEDLKALRDAEISELIPIWNPWWEVEAEEAGQLTKVVVSKVTTSDKVGDSDSGNRLAVAAAALGQSSNSSKNIPDKAAHGSSTKNAVQERLVLDEEAMLRPHRTLIQTLDDEHYPGHQLEERTKSLPPMTRPPHQSLIYHICGLLFAFAATSRVLNGDLLEEPEQSLTHVFELCPFFAPPPASSKKATGATVRSPPSVPEVDDFETTLAVLQQSSLNSKLWKGDTLRPEMLSLLLRDLTLLLARPARCLKCIVELEAVFNQGLKDIEADASKGRRLYSRSTLTRLVKKLEFYASYLHSGEWLLKTDRLDQVRTEVVMTGIRVRQEMMGWEQEMEKVSRVSPSQPETPTRAGETGKAKVLIEELE</sequence>
<feature type="region of interest" description="Disordered" evidence="1">
    <location>
        <begin position="173"/>
        <end position="205"/>
    </location>
</feature>
<dbReference type="PANTHER" id="PTHR15555:SF0">
    <property type="entry name" value="ZINC FINGER HIT DOMAIN-CONTAINING PROTEIN 2"/>
    <property type="match status" value="1"/>
</dbReference>
<dbReference type="AlphaFoldDB" id="A0A9P3HJ48"/>
<reference evidence="2" key="1">
    <citation type="submission" date="2021-11" db="EMBL/GenBank/DDBJ databases">
        <authorList>
            <person name="Herlambang A."/>
            <person name="Guo Y."/>
            <person name="Takashima Y."/>
            <person name="Nishizawa T."/>
        </authorList>
    </citation>
    <scope>NUCLEOTIDE SEQUENCE</scope>
    <source>
        <strain evidence="2">E1425</strain>
    </source>
</reference>
<evidence type="ECO:0000313" key="2">
    <source>
        <dbReference type="EMBL" id="GJJ77237.1"/>
    </source>
</evidence>
<proteinExistence type="predicted"/>
<keyword evidence="3" id="KW-1185">Reference proteome</keyword>
<protein>
    <submittedName>
        <fullName evidence="2">Uncharacterized protein</fullName>
    </submittedName>
</protein>
<dbReference type="InterPro" id="IPR039646">
    <property type="entry name" value="ZNHIT2"/>
</dbReference>
<dbReference type="PANTHER" id="PTHR15555">
    <property type="entry name" value="ZINC FINGER HIT DOMAIN CONTAINING PROTEIN 2 PROTEIN FON -RELATED"/>
    <property type="match status" value="1"/>
</dbReference>
<accession>A0A9P3HJ48</accession>
<reference evidence="2" key="2">
    <citation type="journal article" date="2022" name="Microbiol. Resour. Announc.">
        <title>Whole-Genome Sequence of Entomortierella parvispora E1425, a Mucoromycotan Fungus Associated with Burkholderiaceae-Related Endosymbiotic Bacteria.</title>
        <authorList>
            <person name="Herlambang A."/>
            <person name="Guo Y."/>
            <person name="Takashima Y."/>
            <person name="Narisawa K."/>
            <person name="Ohta H."/>
            <person name="Nishizawa T."/>
        </authorList>
    </citation>
    <scope>NUCLEOTIDE SEQUENCE</scope>
    <source>
        <strain evidence="2">E1425</strain>
    </source>
</reference>
<dbReference type="EMBL" id="BQFW01000013">
    <property type="protein sequence ID" value="GJJ77237.1"/>
    <property type="molecule type" value="Genomic_DNA"/>
</dbReference>